<evidence type="ECO:0000256" key="2">
    <source>
        <dbReference type="ARBA" id="ARBA00023033"/>
    </source>
</evidence>
<keyword evidence="1" id="KW-0560">Oxidoreductase</keyword>
<dbReference type="SUPFAM" id="SSF54373">
    <property type="entry name" value="FAD-linked reductases, C-terminal domain"/>
    <property type="match status" value="1"/>
</dbReference>
<evidence type="ECO:0000259" key="4">
    <source>
        <dbReference type="Pfam" id="PF01494"/>
    </source>
</evidence>
<dbReference type="PRINTS" id="PR00420">
    <property type="entry name" value="RNGMNOXGNASE"/>
</dbReference>
<evidence type="ECO:0000256" key="3">
    <source>
        <dbReference type="SAM" id="Phobius"/>
    </source>
</evidence>
<organism evidence="5">
    <name type="scientific">Streptomyces sp. SpC080624SC-11</name>
    <dbReference type="NCBI Taxonomy" id="663935"/>
    <lineage>
        <taxon>Bacteria</taxon>
        <taxon>Bacillati</taxon>
        <taxon>Actinomycetota</taxon>
        <taxon>Actinomycetes</taxon>
        <taxon>Kitasatosporales</taxon>
        <taxon>Streptomycetaceae</taxon>
        <taxon>Streptomyces</taxon>
    </lineage>
</organism>
<keyword evidence="3" id="KW-1133">Transmembrane helix</keyword>
<evidence type="ECO:0000313" key="5">
    <source>
        <dbReference type="EMBL" id="AID21779.1"/>
    </source>
</evidence>
<dbReference type="PANTHER" id="PTHR13789:SF268">
    <property type="entry name" value="5-METHYLPHENAZINE-1-CARBOXYLATE 1-MONOOXYGENASE"/>
    <property type="match status" value="1"/>
</dbReference>
<dbReference type="Pfam" id="PF01494">
    <property type="entry name" value="FAD_binding_3"/>
    <property type="match status" value="1"/>
</dbReference>
<protein>
    <submittedName>
        <fullName evidence="5">Putative flavin dependent hydroxylase</fullName>
    </submittedName>
</protein>
<dbReference type="GO" id="GO:0071949">
    <property type="term" value="F:FAD binding"/>
    <property type="evidence" value="ECO:0007669"/>
    <property type="project" value="InterPro"/>
</dbReference>
<dbReference type="SUPFAM" id="SSF51905">
    <property type="entry name" value="FAD/NAD(P)-binding domain"/>
    <property type="match status" value="1"/>
</dbReference>
<accession>A0A068CJ04</accession>
<dbReference type="EMBL" id="KF808339">
    <property type="protein sequence ID" value="AID21779.1"/>
    <property type="molecule type" value="Genomic_DNA"/>
</dbReference>
<dbReference type="InterPro" id="IPR036188">
    <property type="entry name" value="FAD/NAD-bd_sf"/>
</dbReference>
<dbReference type="InterPro" id="IPR002938">
    <property type="entry name" value="FAD-bd"/>
</dbReference>
<dbReference type="Gene3D" id="3.50.50.60">
    <property type="entry name" value="FAD/NAD(P)-binding domain"/>
    <property type="match status" value="1"/>
</dbReference>
<dbReference type="Gene3D" id="3.30.9.30">
    <property type="match status" value="1"/>
</dbReference>
<proteinExistence type="predicted"/>
<sequence length="404" mass="43642">MTEAASPGIVIAGAGIGGLAAALALHARGLRVTLLEKAPEIRSMGVGINIQPAAIAELTTLGLGERLAATGIATREHRYIDHKGTTLWSEPRGIAAGHDHPQYSIHRGELQMMLLDAVRSRLGADAIRTATRVRGFDQDDNEVRVHISSPSSGDSVLRADVLIAGDGVDSAIRAQLHPDGPPLRRTPVRMWRGLTELPEFIDGRTMIIASDDRANRMVGYPCSWPHAERGEVLFNWVCLAADPDWQGEAQLSPGKLEDLLPHFADWDFGWLDVRATLESSPQLLHHVMVDRDPLTSWGEGRVTLLGDAAHPMYPIGANGGTQAILDGIALAAELADAGDEVPTALQRYESVRLPATSAIVEANRRMDRSERTLAEGVVGDVADELETIASDYRDVVESRSITRS</sequence>
<evidence type="ECO:0000256" key="1">
    <source>
        <dbReference type="ARBA" id="ARBA00023002"/>
    </source>
</evidence>
<dbReference type="NCBIfam" id="NF005720">
    <property type="entry name" value="PRK07538.1"/>
    <property type="match status" value="1"/>
</dbReference>
<reference evidence="5" key="1">
    <citation type="journal article" date="2014" name="PLoS ONE">
        <title>Genome-based discovery of a novel membrane-bound 1,6-dihydroxyphenazine prenyltransferase from a marine actinomycete.</title>
        <authorList>
            <person name="Zeyhle P."/>
            <person name="Bauer J.S."/>
            <person name="Kalinowski J."/>
            <person name="Shin-Ya K."/>
            <person name="Gross H."/>
            <person name="Heide L."/>
        </authorList>
    </citation>
    <scope>NUCLEOTIDE SEQUENCE</scope>
    <source>
        <strain evidence="5">SpC080624SC-11</strain>
    </source>
</reference>
<keyword evidence="2" id="KW-0503">Monooxygenase</keyword>
<keyword evidence="3" id="KW-0812">Transmembrane</keyword>
<gene>
    <name evidence="5" type="primary">mpz9</name>
</gene>
<dbReference type="GO" id="GO:0004497">
    <property type="term" value="F:monooxygenase activity"/>
    <property type="evidence" value="ECO:0007669"/>
    <property type="project" value="UniProtKB-KW"/>
</dbReference>
<dbReference type="PANTHER" id="PTHR13789">
    <property type="entry name" value="MONOOXYGENASE"/>
    <property type="match status" value="1"/>
</dbReference>
<name>A0A068CJ04_9ACTN</name>
<keyword evidence="3" id="KW-0472">Membrane</keyword>
<dbReference type="InterPro" id="IPR050493">
    <property type="entry name" value="FAD-dep_Monooxygenase_BioMet"/>
</dbReference>
<dbReference type="AlphaFoldDB" id="A0A068CJ04"/>
<feature type="transmembrane region" description="Helical" evidence="3">
    <location>
        <begin position="6"/>
        <end position="27"/>
    </location>
</feature>
<feature type="domain" description="FAD-binding" evidence="4">
    <location>
        <begin position="10"/>
        <end position="361"/>
    </location>
</feature>